<evidence type="ECO:0000259" key="3">
    <source>
        <dbReference type="PROSITE" id="PS50006"/>
    </source>
</evidence>
<dbReference type="EMBL" id="CP037423">
    <property type="protein sequence ID" value="QDV47870.1"/>
    <property type="molecule type" value="Genomic_DNA"/>
</dbReference>
<dbReference type="CDD" id="cd00060">
    <property type="entry name" value="FHA"/>
    <property type="match status" value="1"/>
</dbReference>
<dbReference type="Gene3D" id="2.60.200.20">
    <property type="match status" value="1"/>
</dbReference>
<keyword evidence="1" id="KW-0175">Coiled coil</keyword>
<gene>
    <name evidence="4" type="primary">smc_16</name>
    <name evidence="4" type="ORF">Enr13x_77820</name>
</gene>
<feature type="domain" description="FHA" evidence="3">
    <location>
        <begin position="34"/>
        <end position="83"/>
    </location>
</feature>
<organism evidence="4 5">
    <name type="scientific">Stieleria neptunia</name>
    <dbReference type="NCBI Taxonomy" id="2527979"/>
    <lineage>
        <taxon>Bacteria</taxon>
        <taxon>Pseudomonadati</taxon>
        <taxon>Planctomycetota</taxon>
        <taxon>Planctomycetia</taxon>
        <taxon>Pirellulales</taxon>
        <taxon>Pirellulaceae</taxon>
        <taxon>Stieleria</taxon>
    </lineage>
</organism>
<dbReference type="Pfam" id="PF00498">
    <property type="entry name" value="FHA"/>
    <property type="match status" value="1"/>
</dbReference>
<feature type="region of interest" description="Disordered" evidence="2">
    <location>
        <begin position="217"/>
        <end position="256"/>
    </location>
</feature>
<evidence type="ECO:0000313" key="5">
    <source>
        <dbReference type="Proteomes" id="UP000319004"/>
    </source>
</evidence>
<dbReference type="Proteomes" id="UP000319004">
    <property type="component" value="Chromosome"/>
</dbReference>
<dbReference type="InterPro" id="IPR000253">
    <property type="entry name" value="FHA_dom"/>
</dbReference>
<keyword evidence="5" id="KW-1185">Reference proteome</keyword>
<dbReference type="InterPro" id="IPR008984">
    <property type="entry name" value="SMAD_FHA_dom_sf"/>
</dbReference>
<feature type="coiled-coil region" evidence="1">
    <location>
        <begin position="321"/>
        <end position="482"/>
    </location>
</feature>
<evidence type="ECO:0000256" key="1">
    <source>
        <dbReference type="SAM" id="Coils"/>
    </source>
</evidence>
<proteinExistence type="predicted"/>
<feature type="compositionally biased region" description="Acidic residues" evidence="2">
    <location>
        <begin position="246"/>
        <end position="256"/>
    </location>
</feature>
<sequence>MIRSTEATLTGFKIRLKRPSASPIDHALEEGRSIFIGSGNSCGIKITGEDVAGIHCLIDVEDDVVSIQDWASKAGTKVNGTTIDDKTTIQVGDSIVVGSVKLELVGGPSGQSQAAKQTALDLAAKAAEEEREESVGMENLGYEEAQDDGTTVADPTPAARLPIGRLSDALAETAAKPLAAGDTVVVEDTPSAGETVLADEPATDTLDPDASVIEERDAAAADQIDQPESGDPPIADDFASNPFTAEDLDWDPSSFDDDQVDAEIVQLLKSEIEDLRIQLAERDEQLAAMEGLGAGDGENPTPTKAGSIDQDFGSDELVGRVDDLLAELAEHDERVSMLQELLQTAEIQNQAEREERSCLENWVGEIEQRIGERESEWQAEQDALRDRLNAASQERDQFQQQLHTAAKRYGQASVGDAAPDETLQKLQKQNAELQTALEESQKQCVSLNRQIERLQTEEPESLQELRAELAQEKASVSRMRFQLSKQLQEIDGDAATKEHPDREFAYKLQTLRQHLREIHEEEKVEREQKGESLLGRISNLWKRVDDEY</sequence>
<dbReference type="SUPFAM" id="SSF49879">
    <property type="entry name" value="SMAD/FHA domain"/>
    <property type="match status" value="1"/>
</dbReference>
<reference evidence="4 5" key="1">
    <citation type="submission" date="2019-03" db="EMBL/GenBank/DDBJ databases">
        <title>Deep-cultivation of Planctomycetes and their phenomic and genomic characterization uncovers novel biology.</title>
        <authorList>
            <person name="Wiegand S."/>
            <person name="Jogler M."/>
            <person name="Boedeker C."/>
            <person name="Pinto D."/>
            <person name="Vollmers J."/>
            <person name="Rivas-Marin E."/>
            <person name="Kohn T."/>
            <person name="Peeters S.H."/>
            <person name="Heuer A."/>
            <person name="Rast P."/>
            <person name="Oberbeckmann S."/>
            <person name="Bunk B."/>
            <person name="Jeske O."/>
            <person name="Meyerdierks A."/>
            <person name="Storesund J.E."/>
            <person name="Kallscheuer N."/>
            <person name="Luecker S."/>
            <person name="Lage O.M."/>
            <person name="Pohl T."/>
            <person name="Merkel B.J."/>
            <person name="Hornburger P."/>
            <person name="Mueller R.-W."/>
            <person name="Bruemmer F."/>
            <person name="Labrenz M."/>
            <person name="Spormann A.M."/>
            <person name="Op den Camp H."/>
            <person name="Overmann J."/>
            <person name="Amann R."/>
            <person name="Jetten M.S.M."/>
            <person name="Mascher T."/>
            <person name="Medema M.H."/>
            <person name="Devos D.P."/>
            <person name="Kaster A.-K."/>
            <person name="Ovreas L."/>
            <person name="Rohde M."/>
            <person name="Galperin M.Y."/>
            <person name="Jogler C."/>
        </authorList>
    </citation>
    <scope>NUCLEOTIDE SEQUENCE [LARGE SCALE GENOMIC DNA]</scope>
    <source>
        <strain evidence="4 5">Enr13</strain>
    </source>
</reference>
<accession>A0A518I436</accession>
<evidence type="ECO:0000313" key="4">
    <source>
        <dbReference type="EMBL" id="QDV47870.1"/>
    </source>
</evidence>
<feature type="region of interest" description="Disordered" evidence="2">
    <location>
        <begin position="291"/>
        <end position="313"/>
    </location>
</feature>
<dbReference type="RefSeq" id="WP_145391923.1">
    <property type="nucleotide sequence ID" value="NZ_CP037423.1"/>
</dbReference>
<dbReference type="PROSITE" id="PS50006">
    <property type="entry name" value="FHA_DOMAIN"/>
    <property type="match status" value="1"/>
</dbReference>
<dbReference type="OrthoDB" id="262344at2"/>
<dbReference type="KEGG" id="snep:Enr13x_77820"/>
<dbReference type="AlphaFoldDB" id="A0A518I436"/>
<protein>
    <submittedName>
        <fullName evidence="4">Chromosome partition protein Smc</fullName>
    </submittedName>
</protein>
<evidence type="ECO:0000256" key="2">
    <source>
        <dbReference type="SAM" id="MobiDB-lite"/>
    </source>
</evidence>
<name>A0A518I436_9BACT</name>